<protein>
    <submittedName>
        <fullName evidence="4">Ribonuclease T2 family protein</fullName>
    </submittedName>
</protein>
<keyword evidence="3" id="KW-0732">Signal</keyword>
<dbReference type="SUPFAM" id="SSF55895">
    <property type="entry name" value="Ribonuclease Rh-like"/>
    <property type="match status" value="1"/>
</dbReference>
<feature type="chain" id="PRO_5008116195" evidence="3">
    <location>
        <begin position="24"/>
        <end position="221"/>
    </location>
</feature>
<dbReference type="CDD" id="cd01062">
    <property type="entry name" value="RNase_T2_prok"/>
    <property type="match status" value="1"/>
</dbReference>
<dbReference type="GO" id="GO:0033897">
    <property type="term" value="F:ribonuclease T2 activity"/>
    <property type="evidence" value="ECO:0007669"/>
    <property type="project" value="InterPro"/>
</dbReference>
<reference evidence="4" key="1">
    <citation type="journal article" date="2015" name="Genome Announc.">
        <title>Complete Genome Sequence of the Bacteriochlorophyll b-Producing Photosynthetic Bacterium Blastochloris viridis.</title>
        <authorList>
            <person name="Tsukatani Y."/>
            <person name="Hirose Y."/>
            <person name="Harada J."/>
            <person name="Misawa N."/>
            <person name="Mori K."/>
            <person name="Inoue K."/>
            <person name="Tamiaki H."/>
        </authorList>
    </citation>
    <scope>NUCLEOTIDE SEQUENCE [LARGE SCALE GENOMIC DNA]</scope>
    <source>
        <strain evidence="4">DSM 133</strain>
    </source>
</reference>
<dbReference type="EMBL" id="AP014854">
    <property type="protein sequence ID" value="BAR98153.1"/>
    <property type="molecule type" value="Genomic_DNA"/>
</dbReference>
<dbReference type="InterPro" id="IPR036430">
    <property type="entry name" value="RNase_T2-like_sf"/>
</dbReference>
<gene>
    <name evidence="4" type="ORF">BV133_560</name>
</gene>
<organism evidence="4">
    <name type="scientific">Blastochloris viridis</name>
    <name type="common">Rhodopseudomonas viridis</name>
    <dbReference type="NCBI Taxonomy" id="1079"/>
    <lineage>
        <taxon>Bacteria</taxon>
        <taxon>Pseudomonadati</taxon>
        <taxon>Pseudomonadota</taxon>
        <taxon>Alphaproteobacteria</taxon>
        <taxon>Hyphomicrobiales</taxon>
        <taxon>Blastochloridaceae</taxon>
        <taxon>Blastochloris</taxon>
    </lineage>
</organism>
<comment type="similarity">
    <text evidence="1 2">Belongs to the RNase T2 family.</text>
</comment>
<sequence>MRLLAAGFVAAAVALAGTAPVRADQTSDNTPGAFDFYVLSLSWSPSYCRDKGGERDAEQCRSGRPYGFIVHGLWPQFEQGYPANCIASPPRIDDKLIRGMLDITPSFGLVIHEWRKHGTCSGQEPAAYFDTVRRAFAKVSIPAEFRDSDRPRQMAAVEVENAFVRENPGLARDMIAVDCRGNLLREVRVCLDRDLAFRACDEVDRKACRSGRIEVPPVRGP</sequence>
<name>A0A182CYY1_BLAVI</name>
<dbReference type="InterPro" id="IPR039378">
    <property type="entry name" value="RNase_T2_prok"/>
</dbReference>
<evidence type="ECO:0000313" key="4">
    <source>
        <dbReference type="EMBL" id="BAR98153.1"/>
    </source>
</evidence>
<dbReference type="InterPro" id="IPR001568">
    <property type="entry name" value="RNase_T2-like"/>
</dbReference>
<dbReference type="InterPro" id="IPR018188">
    <property type="entry name" value="RNase_T2_His_AS_1"/>
</dbReference>
<proteinExistence type="inferred from homology"/>
<dbReference type="Gene3D" id="3.90.730.10">
    <property type="entry name" value="Ribonuclease T2-like"/>
    <property type="match status" value="1"/>
</dbReference>
<dbReference type="KEGG" id="bvr:BVIR_765"/>
<evidence type="ECO:0000256" key="3">
    <source>
        <dbReference type="SAM" id="SignalP"/>
    </source>
</evidence>
<dbReference type="OrthoDB" id="4720638at2"/>
<dbReference type="PANTHER" id="PTHR11240:SF22">
    <property type="entry name" value="RIBONUCLEASE T2"/>
    <property type="match status" value="1"/>
</dbReference>
<dbReference type="AlphaFoldDB" id="A0A182CYY1"/>
<dbReference type="PANTHER" id="PTHR11240">
    <property type="entry name" value="RIBONUCLEASE T2"/>
    <property type="match status" value="1"/>
</dbReference>
<feature type="signal peptide" evidence="3">
    <location>
        <begin position="1"/>
        <end position="23"/>
    </location>
</feature>
<accession>A0A182CYY1</accession>
<dbReference type="PROSITE" id="PS00530">
    <property type="entry name" value="RNASE_T2_1"/>
    <property type="match status" value="1"/>
</dbReference>
<dbReference type="RefSeq" id="WP_055036495.1">
    <property type="nucleotide sequence ID" value="NZ_AP014854.2"/>
</dbReference>
<dbReference type="Pfam" id="PF00445">
    <property type="entry name" value="Ribonuclease_T2"/>
    <property type="match status" value="1"/>
</dbReference>
<evidence type="ECO:0000256" key="1">
    <source>
        <dbReference type="ARBA" id="ARBA00007469"/>
    </source>
</evidence>
<dbReference type="GO" id="GO:0003723">
    <property type="term" value="F:RNA binding"/>
    <property type="evidence" value="ECO:0007669"/>
    <property type="project" value="InterPro"/>
</dbReference>
<dbReference type="GO" id="GO:0006401">
    <property type="term" value="P:RNA catabolic process"/>
    <property type="evidence" value="ECO:0007669"/>
    <property type="project" value="TreeGrafter"/>
</dbReference>
<evidence type="ECO:0000256" key="2">
    <source>
        <dbReference type="RuleBase" id="RU004328"/>
    </source>
</evidence>